<dbReference type="GO" id="GO:0009409">
    <property type="term" value="P:response to cold"/>
    <property type="evidence" value="ECO:0007669"/>
    <property type="project" value="InterPro"/>
</dbReference>
<name>A0AAV8TWU9_9ROSI</name>
<sequence>MDPNDSKKQTEQWTNEKHFHFLNSMEASFVRRMLENDDRFLRLDRYLPDTSESTLDLKSQRRTKQPSSETLGKRTRTLMEAGTDRRTRRISSHRHDPSQDQVVPQLGNRSGDRD</sequence>
<dbReference type="GO" id="GO:0042752">
    <property type="term" value="P:regulation of circadian rhythm"/>
    <property type="evidence" value="ECO:0007669"/>
    <property type="project" value="InterPro"/>
</dbReference>
<organism evidence="2 3">
    <name type="scientific">Erythroxylum novogranatense</name>
    <dbReference type="NCBI Taxonomy" id="1862640"/>
    <lineage>
        <taxon>Eukaryota</taxon>
        <taxon>Viridiplantae</taxon>
        <taxon>Streptophyta</taxon>
        <taxon>Embryophyta</taxon>
        <taxon>Tracheophyta</taxon>
        <taxon>Spermatophyta</taxon>
        <taxon>Magnoliopsida</taxon>
        <taxon>eudicotyledons</taxon>
        <taxon>Gunneridae</taxon>
        <taxon>Pentapetalae</taxon>
        <taxon>rosids</taxon>
        <taxon>fabids</taxon>
        <taxon>Malpighiales</taxon>
        <taxon>Erythroxylaceae</taxon>
        <taxon>Erythroxylum</taxon>
    </lineage>
</organism>
<evidence type="ECO:0000313" key="2">
    <source>
        <dbReference type="EMBL" id="KAJ8771445.1"/>
    </source>
</evidence>
<comment type="caution">
    <text evidence="2">The sequence shown here is derived from an EMBL/GenBank/DDBJ whole genome shotgun (WGS) entry which is preliminary data.</text>
</comment>
<dbReference type="PANTHER" id="PTHR33676:SF15">
    <property type="entry name" value="OS02G0674233 PROTEIN"/>
    <property type="match status" value="1"/>
</dbReference>
<gene>
    <name evidence="2" type="ORF">K2173_026622</name>
</gene>
<dbReference type="Proteomes" id="UP001159364">
    <property type="component" value="Linkage Group LG02"/>
</dbReference>
<reference evidence="2 3" key="1">
    <citation type="submission" date="2021-09" db="EMBL/GenBank/DDBJ databases">
        <title>Genomic insights and catalytic innovation underlie evolution of tropane alkaloids biosynthesis.</title>
        <authorList>
            <person name="Wang Y.-J."/>
            <person name="Tian T."/>
            <person name="Huang J.-P."/>
            <person name="Huang S.-X."/>
        </authorList>
    </citation>
    <scope>NUCLEOTIDE SEQUENCE [LARGE SCALE GENOMIC DNA]</scope>
    <source>
        <strain evidence="2">KIB-2018</strain>
        <tissue evidence="2">Leaf</tissue>
    </source>
</reference>
<evidence type="ECO:0000256" key="1">
    <source>
        <dbReference type="SAM" id="MobiDB-lite"/>
    </source>
</evidence>
<evidence type="ECO:0000313" key="3">
    <source>
        <dbReference type="Proteomes" id="UP001159364"/>
    </source>
</evidence>
<feature type="region of interest" description="Disordered" evidence="1">
    <location>
        <begin position="49"/>
        <end position="114"/>
    </location>
</feature>
<accession>A0AAV8TWU9</accession>
<keyword evidence="3" id="KW-1185">Reference proteome</keyword>
<dbReference type="AlphaFoldDB" id="A0AAV8TWU9"/>
<protein>
    <submittedName>
        <fullName evidence="2">Uncharacterized protein</fullName>
    </submittedName>
</protein>
<proteinExistence type="predicted"/>
<dbReference type="PANTHER" id="PTHR33676">
    <property type="entry name" value="COLD REGULATED PROTEIN 27"/>
    <property type="match status" value="1"/>
</dbReference>
<dbReference type="EMBL" id="JAIWQS010000002">
    <property type="protein sequence ID" value="KAJ8771445.1"/>
    <property type="molecule type" value="Genomic_DNA"/>
</dbReference>
<dbReference type="InterPro" id="IPR044678">
    <property type="entry name" value="COR27/28"/>
</dbReference>